<name>A0A644XC93_9ZZZZ</name>
<evidence type="ECO:0000313" key="1">
    <source>
        <dbReference type="EMBL" id="MPM13719.1"/>
    </source>
</evidence>
<dbReference type="EMBL" id="VSSQ01002162">
    <property type="protein sequence ID" value="MPM13719.1"/>
    <property type="molecule type" value="Genomic_DNA"/>
</dbReference>
<organism evidence="1">
    <name type="scientific">bioreactor metagenome</name>
    <dbReference type="NCBI Taxonomy" id="1076179"/>
    <lineage>
        <taxon>unclassified sequences</taxon>
        <taxon>metagenomes</taxon>
        <taxon>ecological metagenomes</taxon>
    </lineage>
</organism>
<comment type="caution">
    <text evidence="1">The sequence shown here is derived from an EMBL/GenBank/DDBJ whole genome shotgun (WGS) entry which is preliminary data.</text>
</comment>
<reference evidence="1" key="1">
    <citation type="submission" date="2019-08" db="EMBL/GenBank/DDBJ databases">
        <authorList>
            <person name="Kucharzyk K."/>
            <person name="Murdoch R.W."/>
            <person name="Higgins S."/>
            <person name="Loffler F."/>
        </authorList>
    </citation>
    <scope>NUCLEOTIDE SEQUENCE</scope>
</reference>
<dbReference type="AlphaFoldDB" id="A0A644XC93"/>
<accession>A0A644XC93</accession>
<gene>
    <name evidence="1" type="ORF">SDC9_60078</name>
</gene>
<proteinExistence type="predicted"/>
<protein>
    <submittedName>
        <fullName evidence="1">Uncharacterized protein</fullName>
    </submittedName>
</protein>
<sequence>MGRVTPCFVNDRIDFFAGIQQILGHAALTGAHPVDVTADCVDFAIVDQVTVWMGSFPAREGIRTETGMDHRQSGCEVQIRQIKIEAAQLFSSQHPFVDDRFRREAGKIERAASFFAHRHDLFFG</sequence>